<evidence type="ECO:0000256" key="1">
    <source>
        <dbReference type="SAM" id="Phobius"/>
    </source>
</evidence>
<dbReference type="EMBL" id="QPID01000008">
    <property type="protein sequence ID" value="RCU48931.1"/>
    <property type="molecule type" value="Genomic_DNA"/>
</dbReference>
<gene>
    <name evidence="2" type="ORF">DU002_14090</name>
</gene>
<organism evidence="2 3">
    <name type="scientific">Corallincola holothuriorum</name>
    <dbReference type="NCBI Taxonomy" id="2282215"/>
    <lineage>
        <taxon>Bacteria</taxon>
        <taxon>Pseudomonadati</taxon>
        <taxon>Pseudomonadota</taxon>
        <taxon>Gammaproteobacteria</taxon>
        <taxon>Alteromonadales</taxon>
        <taxon>Psychromonadaceae</taxon>
        <taxon>Corallincola</taxon>
    </lineage>
</organism>
<reference evidence="2 3" key="1">
    <citation type="submission" date="2018-07" db="EMBL/GenBank/DDBJ databases">
        <title>Corallincola holothuriorum sp. nov., a new facultative anaerobe isolated from sea cucumber Apostichopus japonicus.</title>
        <authorList>
            <person name="Xia H."/>
        </authorList>
    </citation>
    <scope>NUCLEOTIDE SEQUENCE [LARGE SCALE GENOMIC DNA]</scope>
    <source>
        <strain evidence="2 3">C4</strain>
    </source>
</reference>
<accession>A0A368NHR6</accession>
<dbReference type="AlphaFoldDB" id="A0A368NHR6"/>
<feature type="transmembrane region" description="Helical" evidence="1">
    <location>
        <begin position="28"/>
        <end position="45"/>
    </location>
</feature>
<keyword evidence="1" id="KW-0472">Membrane</keyword>
<keyword evidence="1" id="KW-0812">Transmembrane</keyword>
<sequence length="64" mass="7352">MLFVPLSVICALFFYVEAMKSAMKAKRWAFAAALVGPFVWPLFRVERRMQWRRNAGTSAVVWAA</sequence>
<proteinExistence type="predicted"/>
<name>A0A368NHR6_9GAMM</name>
<dbReference type="Proteomes" id="UP000252558">
    <property type="component" value="Unassembled WGS sequence"/>
</dbReference>
<dbReference type="OrthoDB" id="5772022at2"/>
<protein>
    <submittedName>
        <fullName evidence="2">Uncharacterized protein</fullName>
    </submittedName>
</protein>
<keyword evidence="1" id="KW-1133">Transmembrane helix</keyword>
<evidence type="ECO:0000313" key="3">
    <source>
        <dbReference type="Proteomes" id="UP000252558"/>
    </source>
</evidence>
<evidence type="ECO:0000313" key="2">
    <source>
        <dbReference type="EMBL" id="RCU48931.1"/>
    </source>
</evidence>
<comment type="caution">
    <text evidence="2">The sequence shown here is derived from an EMBL/GenBank/DDBJ whole genome shotgun (WGS) entry which is preliminary data.</text>
</comment>
<keyword evidence="3" id="KW-1185">Reference proteome</keyword>